<keyword evidence="2" id="KW-1133">Transmembrane helix</keyword>
<keyword evidence="4" id="KW-1185">Reference proteome</keyword>
<organism evidence="3 4">
    <name type="scientific">Waddlia chondrophila (strain ATCC VR-1470 / WSU 86-1044)</name>
    <dbReference type="NCBI Taxonomy" id="716544"/>
    <lineage>
        <taxon>Bacteria</taxon>
        <taxon>Pseudomonadati</taxon>
        <taxon>Chlamydiota</taxon>
        <taxon>Chlamydiia</taxon>
        <taxon>Parachlamydiales</taxon>
        <taxon>Waddliaceae</taxon>
        <taxon>Waddlia</taxon>
    </lineage>
</organism>
<keyword evidence="2" id="KW-0472">Membrane</keyword>
<sequence length="99" mass="11596">MTQQTKFLIRILICIAVAAITLYTNINTINDLTLLRLAIPALEKELKALQRENERLQYEIDCFESPIHLMELARKPEYGHLRYPRLDEVIDIKIDEGEK</sequence>
<dbReference type="EMBL" id="CP001928">
    <property type="protein sequence ID" value="ADI37725.1"/>
    <property type="molecule type" value="Genomic_DNA"/>
</dbReference>
<protein>
    <submittedName>
        <fullName evidence="3">Putative ftsL</fullName>
    </submittedName>
</protein>
<dbReference type="eggNOG" id="ENOG5033KEY">
    <property type="taxonomic scope" value="Bacteria"/>
</dbReference>
<accession>D6YUB4</accession>
<dbReference type="AlphaFoldDB" id="D6YUB4"/>
<evidence type="ECO:0000256" key="1">
    <source>
        <dbReference type="SAM" id="Coils"/>
    </source>
</evidence>
<evidence type="ECO:0000313" key="3">
    <source>
        <dbReference type="EMBL" id="ADI37725.1"/>
    </source>
</evidence>
<evidence type="ECO:0000256" key="2">
    <source>
        <dbReference type="SAM" id="Phobius"/>
    </source>
</evidence>
<dbReference type="RefSeq" id="WP_013181453.1">
    <property type="nucleotide sequence ID" value="NC_014225.1"/>
</dbReference>
<keyword evidence="2" id="KW-0812">Transmembrane</keyword>
<dbReference type="KEGG" id="wch:wcw_0351"/>
<feature type="coiled-coil region" evidence="1">
    <location>
        <begin position="32"/>
        <end position="59"/>
    </location>
</feature>
<reference evidence="3 4" key="1">
    <citation type="journal article" date="2010" name="PLoS ONE">
        <title>The Waddlia genome: a window into chlamydial biology.</title>
        <authorList>
            <person name="Bertelli C."/>
            <person name="Collyn F."/>
            <person name="Croxatto A."/>
            <person name="Ruckert C."/>
            <person name="Polkinghorne A."/>
            <person name="Kebbi-Beghdadi C."/>
            <person name="Goesmann A."/>
            <person name="Vaughan L."/>
            <person name="Greub G."/>
        </authorList>
    </citation>
    <scope>NUCLEOTIDE SEQUENCE [LARGE SCALE GENOMIC DNA]</scope>
    <source>
        <strain evidence="4">ATCC VR-1470 / WSU 86-1044</strain>
    </source>
</reference>
<dbReference type="HOGENOM" id="CLU_2367770_0_0_0"/>
<keyword evidence="1" id="KW-0175">Coiled coil</keyword>
<evidence type="ECO:0000313" key="4">
    <source>
        <dbReference type="Proteomes" id="UP000001505"/>
    </source>
</evidence>
<proteinExistence type="predicted"/>
<dbReference type="Proteomes" id="UP000001505">
    <property type="component" value="Chromosome"/>
</dbReference>
<gene>
    <name evidence="3" type="primary">ftsL</name>
    <name evidence="3" type="ordered locus">wcw_0351</name>
</gene>
<feature type="transmembrane region" description="Helical" evidence="2">
    <location>
        <begin position="7"/>
        <end position="26"/>
    </location>
</feature>
<dbReference type="STRING" id="716544.wcw_0351"/>
<name>D6YUB4_WADCW</name>